<proteinExistence type="predicted"/>
<comment type="caution">
    <text evidence="1">The sequence shown here is derived from an EMBL/GenBank/DDBJ whole genome shotgun (WGS) entry which is preliminary data.</text>
</comment>
<protein>
    <submittedName>
        <fullName evidence="1">Uncharacterized protein</fullName>
    </submittedName>
</protein>
<gene>
    <name evidence="1" type="ORF">F4559_003701</name>
</gene>
<organism evidence="1 2">
    <name type="scientific">Saccharothrix violaceirubra</name>
    <dbReference type="NCBI Taxonomy" id="413306"/>
    <lineage>
        <taxon>Bacteria</taxon>
        <taxon>Bacillati</taxon>
        <taxon>Actinomycetota</taxon>
        <taxon>Actinomycetes</taxon>
        <taxon>Pseudonocardiales</taxon>
        <taxon>Pseudonocardiaceae</taxon>
        <taxon>Saccharothrix</taxon>
    </lineage>
</organism>
<sequence length="150" mass="15991">MLLLDEEFHGAGQASWTNYREGDVVHSGDITGAADGASEFIDVPLPTTRAAYVVPRVNIFAGESFDDVAESMFGYRLRNADQRGTPFDPGPCASARGCAARAGSSCRWCSRTPGRPVGPWACFLPTFTHSTPALPTGRGQRSPSSHSGRT</sequence>
<keyword evidence="2" id="KW-1185">Reference proteome</keyword>
<dbReference type="Proteomes" id="UP000542674">
    <property type="component" value="Unassembled WGS sequence"/>
</dbReference>
<accession>A0A7W7T5H5</accession>
<dbReference type="AlphaFoldDB" id="A0A7W7T5H5"/>
<evidence type="ECO:0000313" key="2">
    <source>
        <dbReference type="Proteomes" id="UP000542674"/>
    </source>
</evidence>
<reference evidence="1 2" key="1">
    <citation type="submission" date="2020-08" db="EMBL/GenBank/DDBJ databases">
        <title>Sequencing the genomes of 1000 actinobacteria strains.</title>
        <authorList>
            <person name="Klenk H.-P."/>
        </authorList>
    </citation>
    <scope>NUCLEOTIDE SEQUENCE [LARGE SCALE GENOMIC DNA]</scope>
    <source>
        <strain evidence="1 2">DSM 45084</strain>
    </source>
</reference>
<evidence type="ECO:0000313" key="1">
    <source>
        <dbReference type="EMBL" id="MBB4966342.1"/>
    </source>
</evidence>
<dbReference type="EMBL" id="JACHJS010000001">
    <property type="protein sequence ID" value="MBB4966342.1"/>
    <property type="molecule type" value="Genomic_DNA"/>
</dbReference>
<dbReference type="RefSeq" id="WP_221447277.1">
    <property type="nucleotide sequence ID" value="NZ_BAABAI010000026.1"/>
</dbReference>
<name>A0A7W7T5H5_9PSEU</name>